<feature type="region of interest" description="Disordered" evidence="7">
    <location>
        <begin position="137"/>
        <end position="156"/>
    </location>
</feature>
<keyword evidence="2" id="KW-0862">Zinc</keyword>
<evidence type="ECO:0000256" key="1">
    <source>
        <dbReference type="ARBA" id="ARBA00022723"/>
    </source>
</evidence>
<evidence type="ECO:0000256" key="5">
    <source>
        <dbReference type="ARBA" id="ARBA00023163"/>
    </source>
</evidence>
<dbReference type="GO" id="GO:0006351">
    <property type="term" value="P:DNA-templated transcription"/>
    <property type="evidence" value="ECO:0007669"/>
    <property type="project" value="InterPro"/>
</dbReference>
<dbReference type="PANTHER" id="PTHR31313:SF78">
    <property type="entry name" value="TRANSCRIPTION FACTOR DOMAIN-CONTAINING PROTEIN"/>
    <property type="match status" value="1"/>
</dbReference>
<evidence type="ECO:0000256" key="7">
    <source>
        <dbReference type="SAM" id="MobiDB-lite"/>
    </source>
</evidence>
<feature type="region of interest" description="Disordered" evidence="7">
    <location>
        <begin position="257"/>
        <end position="276"/>
    </location>
</feature>
<dbReference type="CDD" id="cd12148">
    <property type="entry name" value="fungal_TF_MHR"/>
    <property type="match status" value="1"/>
</dbReference>
<dbReference type="AlphaFoldDB" id="A0A067NVY5"/>
<keyword evidence="5" id="KW-0804">Transcription</keyword>
<evidence type="ECO:0000256" key="2">
    <source>
        <dbReference type="ARBA" id="ARBA00022833"/>
    </source>
</evidence>
<dbReference type="STRING" id="1137138.A0A067NVY5"/>
<dbReference type="InterPro" id="IPR007219">
    <property type="entry name" value="XnlR_reg_dom"/>
</dbReference>
<evidence type="ECO:0000313" key="10">
    <source>
        <dbReference type="Proteomes" id="UP000027073"/>
    </source>
</evidence>
<proteinExistence type="predicted"/>
<evidence type="ECO:0000256" key="3">
    <source>
        <dbReference type="ARBA" id="ARBA00023015"/>
    </source>
</evidence>
<feature type="region of interest" description="Disordered" evidence="7">
    <location>
        <begin position="216"/>
        <end position="242"/>
    </location>
</feature>
<evidence type="ECO:0000313" key="9">
    <source>
        <dbReference type="EMBL" id="KDQ31170.1"/>
    </source>
</evidence>
<keyword evidence="4" id="KW-0238">DNA-binding</keyword>
<name>A0A067NVY5_PLEO1</name>
<evidence type="ECO:0000256" key="6">
    <source>
        <dbReference type="ARBA" id="ARBA00023242"/>
    </source>
</evidence>
<keyword evidence="1" id="KW-0479">Metal-binding</keyword>
<gene>
    <name evidence="9" type="ORF">PLEOSDRAFT_1111698</name>
</gene>
<feature type="region of interest" description="Disordered" evidence="7">
    <location>
        <begin position="1"/>
        <end position="27"/>
    </location>
</feature>
<dbReference type="PANTHER" id="PTHR31313">
    <property type="entry name" value="TY1 ENHANCER ACTIVATOR"/>
    <property type="match status" value="1"/>
</dbReference>
<feature type="region of interest" description="Disordered" evidence="7">
    <location>
        <begin position="165"/>
        <end position="193"/>
    </location>
</feature>
<reference evidence="10" key="1">
    <citation type="journal article" date="2014" name="Proc. Natl. Acad. Sci. U.S.A.">
        <title>Extensive sampling of basidiomycete genomes demonstrates inadequacy of the white-rot/brown-rot paradigm for wood decay fungi.</title>
        <authorList>
            <person name="Riley R."/>
            <person name="Salamov A.A."/>
            <person name="Brown D.W."/>
            <person name="Nagy L.G."/>
            <person name="Floudas D."/>
            <person name="Held B.W."/>
            <person name="Levasseur A."/>
            <person name="Lombard V."/>
            <person name="Morin E."/>
            <person name="Otillar R."/>
            <person name="Lindquist E.A."/>
            <person name="Sun H."/>
            <person name="LaButti K.M."/>
            <person name="Schmutz J."/>
            <person name="Jabbour D."/>
            <person name="Luo H."/>
            <person name="Baker S.E."/>
            <person name="Pisabarro A.G."/>
            <person name="Walton J.D."/>
            <person name="Blanchette R.A."/>
            <person name="Henrissat B."/>
            <person name="Martin F."/>
            <person name="Cullen D."/>
            <person name="Hibbett D.S."/>
            <person name="Grigoriev I.V."/>
        </authorList>
    </citation>
    <scope>NUCLEOTIDE SEQUENCE [LARGE SCALE GENOMIC DNA]</scope>
    <source>
        <strain evidence="10">PC15</strain>
    </source>
</reference>
<keyword evidence="3" id="KW-0805">Transcription regulation</keyword>
<evidence type="ECO:0000256" key="4">
    <source>
        <dbReference type="ARBA" id="ARBA00023125"/>
    </source>
</evidence>
<dbReference type="Pfam" id="PF04082">
    <property type="entry name" value="Fungal_trans"/>
    <property type="match status" value="1"/>
</dbReference>
<dbReference type="VEuPathDB" id="FungiDB:PLEOSDRAFT_1111698"/>
<dbReference type="FunCoup" id="A0A067NVY5">
    <property type="interactions" value="24"/>
</dbReference>
<dbReference type="HOGENOM" id="CLU_004748_1_0_1"/>
<sequence>MLRDTDGSDDEGYQDPQPGSRKRSSRGTAIPAFTRSCNFNGMLAKQLVINAGKQRASASDLTGKLYHARVVLRAAQVDLARPSYKRGPPKGYIHAIEQRWHQVECLIGALLQCNDPRVQSVIQDLRRDNLASAILDRVDTGPYGPSGRQHTTQKSTKEDFFATIMKSSQGSGGDASRTRRQSRVSREIVSSTQDHDLSVVPTLDWQDKLALRLGSTHPHPDAYGSPVSPGASLDTYGVPHSQRRRLDEGTLDIMAQQAQSPMSTQESTSSYEPTDAMGQLSLDEDQELRYHGKASGLHLLSRTDRTDNRNEGGIWKMPMARMWPPSQNANLYFGHEEDVDVRLPPIEVQDRLIELYFTYIHPLFPVLHRIRFMEEYELNKHILLETSRNSPSSTTNPTKPDFSQKVSKLLLLAIFAISARFTCDRNQTTARGVMWEEGCEYLDSARKILNQVYHRSRSPTVQALLLLGYREFGIGSMEQAWIFLGMGIRMATDLGLNCDSGKWRRNGRDLLTPEETQTRRHIWWTCCLADVYGSVYMGRPVAIHASDYDVPLPDIDEAEDRIIWEPPQFEVIKPNIPPCPGFYSDCFLANATLSVIVGDLIGQVYPVRTGPQMDAHSGLEARLTQWYLQLPQPLRYDPSNKRITQPPHIITLHVRYWGAVLLLQRAFIPNWSTTGPDMHSSTQELKAFDLAQSAASHISTIITSFRETFTMKRTSPFLTSYLLNAGVMHILTLTLRSSNPQATLGLQQCLSALEDMAIVWPSASRAWDLLNNVKLGFDKVHTMPPQNMARNKRLAEDAFAQESTPEAPSSFDPAAVNGVQDLNMRIMAHMLGLDIPGIEASTSFYPGYEWWPRTNEAMPPGAGPSTNDVGNQAIAYPHNVPQPQNTPSTGWLMNDTENPPYRFYPGL</sequence>
<dbReference type="OrthoDB" id="2123952at2759"/>
<dbReference type="GO" id="GO:0003677">
    <property type="term" value="F:DNA binding"/>
    <property type="evidence" value="ECO:0007669"/>
    <property type="project" value="UniProtKB-KW"/>
</dbReference>
<evidence type="ECO:0000259" key="8">
    <source>
        <dbReference type="SMART" id="SM00906"/>
    </source>
</evidence>
<dbReference type="InterPro" id="IPR051615">
    <property type="entry name" value="Transcr_Regulatory_Elem"/>
</dbReference>
<dbReference type="EMBL" id="KL198006">
    <property type="protein sequence ID" value="KDQ31170.1"/>
    <property type="molecule type" value="Genomic_DNA"/>
</dbReference>
<protein>
    <recommendedName>
        <fullName evidence="8">Xylanolytic transcriptional activator regulatory domain-containing protein</fullName>
    </recommendedName>
</protein>
<organism evidence="9 10">
    <name type="scientific">Pleurotus ostreatus (strain PC15)</name>
    <name type="common">Oyster mushroom</name>
    <dbReference type="NCBI Taxonomy" id="1137138"/>
    <lineage>
        <taxon>Eukaryota</taxon>
        <taxon>Fungi</taxon>
        <taxon>Dikarya</taxon>
        <taxon>Basidiomycota</taxon>
        <taxon>Agaricomycotina</taxon>
        <taxon>Agaricomycetes</taxon>
        <taxon>Agaricomycetidae</taxon>
        <taxon>Agaricales</taxon>
        <taxon>Pleurotineae</taxon>
        <taxon>Pleurotaceae</taxon>
        <taxon>Pleurotus</taxon>
    </lineage>
</organism>
<dbReference type="GO" id="GO:0008270">
    <property type="term" value="F:zinc ion binding"/>
    <property type="evidence" value="ECO:0007669"/>
    <property type="project" value="InterPro"/>
</dbReference>
<feature type="compositionally biased region" description="Polar residues" evidence="7">
    <location>
        <begin position="257"/>
        <end position="272"/>
    </location>
</feature>
<accession>A0A067NVY5</accession>
<keyword evidence="6" id="KW-0539">Nucleus</keyword>
<dbReference type="Proteomes" id="UP000027073">
    <property type="component" value="Unassembled WGS sequence"/>
</dbReference>
<dbReference type="SMART" id="SM00906">
    <property type="entry name" value="Fungal_trans"/>
    <property type="match status" value="1"/>
</dbReference>
<feature type="domain" description="Xylanolytic transcriptional activator regulatory" evidence="8">
    <location>
        <begin position="480"/>
        <end position="559"/>
    </location>
</feature>
<dbReference type="InParanoid" id="A0A067NVY5"/>